<proteinExistence type="predicted"/>
<accession>A0A7J7N1M8</accession>
<evidence type="ECO:0000256" key="1">
    <source>
        <dbReference type="SAM" id="Coils"/>
    </source>
</evidence>
<name>A0A7J7N1M8_9MAGN</name>
<evidence type="ECO:0000313" key="3">
    <source>
        <dbReference type="Proteomes" id="UP000541444"/>
    </source>
</evidence>
<protein>
    <submittedName>
        <fullName evidence="2">Uncharacterized protein</fullName>
    </submittedName>
</protein>
<dbReference type="AlphaFoldDB" id="A0A7J7N1M8"/>
<feature type="coiled-coil region" evidence="1">
    <location>
        <begin position="297"/>
        <end position="404"/>
    </location>
</feature>
<dbReference type="EMBL" id="JACGCM010001144">
    <property type="protein sequence ID" value="KAF6161017.1"/>
    <property type="molecule type" value="Genomic_DNA"/>
</dbReference>
<reference evidence="2 3" key="1">
    <citation type="journal article" date="2020" name="IScience">
        <title>Genome Sequencing of the Endangered Kingdonia uniflora (Circaeasteraceae, Ranunculales) Reveals Potential Mechanisms of Evolutionary Specialization.</title>
        <authorList>
            <person name="Sun Y."/>
            <person name="Deng T."/>
            <person name="Zhang A."/>
            <person name="Moore M.J."/>
            <person name="Landis J.B."/>
            <person name="Lin N."/>
            <person name="Zhang H."/>
            <person name="Zhang X."/>
            <person name="Huang J."/>
            <person name="Zhang X."/>
            <person name="Sun H."/>
            <person name="Wang H."/>
        </authorList>
    </citation>
    <scope>NUCLEOTIDE SEQUENCE [LARGE SCALE GENOMIC DNA]</scope>
    <source>
        <strain evidence="2">TB1705</strain>
        <tissue evidence="2">Leaf</tissue>
    </source>
</reference>
<comment type="caution">
    <text evidence="2">The sequence shown here is derived from an EMBL/GenBank/DDBJ whole genome shotgun (WGS) entry which is preliminary data.</text>
</comment>
<keyword evidence="3" id="KW-1185">Reference proteome</keyword>
<dbReference type="Proteomes" id="UP000541444">
    <property type="component" value="Unassembled WGS sequence"/>
</dbReference>
<gene>
    <name evidence="2" type="ORF">GIB67_007658</name>
</gene>
<sequence>MGEDLETLKSQTLKSQSTTTTHLIELSGSQNLRFSIRYTMNEKVPPTASNRRKRELAKEGDLVTYKRKRKTIDLSIIVPPNTVGSANEGVSEGVNIPTEFVEGVNIPQGSEFVTESAQVGLGAQPPLPNVVPDFDENIHIFGGYSEAGGAKNSLSLKKLKEHYAYKLEKVLSDGTAAAAKKKKGLTARSIARAYMLWQRSGHGDQQFWLTCITIWVQHLEMMRDNSHAVPCYSRYGGITLLNFREALDNYKLEDTTICPITVDLAANDFGIHQRKPASVNEHGDTPVHQSEDIAEQYDASTSECDLLKETIEQMKAEIKLKRVVDEQCALEFTDLPRQLDAKILECKNVEEKNTSLEVELRSKSGLEDCNQSLYVELNKKRQKLVNAEERMKSLEANNSEWFEVIVVKFDDYYLHILEFNNIALKKALASEGMGDMGNPTFEELFELNERFFIIAQQGPKGDYQEDLVSMMVTLKNVIIARREKMAKKKKMQELLFQPWTKYLVDARGVKISDNNSSFRVTAAIQYQSQHRFPGVMKSLKTFLCKDPAFWKSIFSQTLSIQFTADGENAYQILLQACSYGHQHVEYRDMAHLLATYYEMVVVFISHTEAYTFLPLLPSNEERFQNLVMDTS</sequence>
<keyword evidence="1" id="KW-0175">Coiled coil</keyword>
<evidence type="ECO:0000313" key="2">
    <source>
        <dbReference type="EMBL" id="KAF6161017.1"/>
    </source>
</evidence>
<organism evidence="2 3">
    <name type="scientific">Kingdonia uniflora</name>
    <dbReference type="NCBI Taxonomy" id="39325"/>
    <lineage>
        <taxon>Eukaryota</taxon>
        <taxon>Viridiplantae</taxon>
        <taxon>Streptophyta</taxon>
        <taxon>Embryophyta</taxon>
        <taxon>Tracheophyta</taxon>
        <taxon>Spermatophyta</taxon>
        <taxon>Magnoliopsida</taxon>
        <taxon>Ranunculales</taxon>
        <taxon>Circaeasteraceae</taxon>
        <taxon>Kingdonia</taxon>
    </lineage>
</organism>